<evidence type="ECO:0000256" key="11">
    <source>
        <dbReference type="ARBA" id="ARBA00023125"/>
    </source>
</evidence>
<feature type="domain" description="Zinc finger DNA-directed DNA polymerase family B alpha" evidence="14">
    <location>
        <begin position="236"/>
        <end position="435"/>
    </location>
</feature>
<keyword evidence="10" id="KW-0239">DNA-directed DNA polymerase</keyword>
<dbReference type="GO" id="GO:0006273">
    <property type="term" value="P:lagging strand elongation"/>
    <property type="evidence" value="ECO:0007669"/>
    <property type="project" value="TreeGrafter"/>
</dbReference>
<comment type="subcellular location">
    <subcellularLocation>
        <location evidence="1">Nucleus</location>
    </subcellularLocation>
</comment>
<dbReference type="GO" id="GO:0003682">
    <property type="term" value="F:chromatin binding"/>
    <property type="evidence" value="ECO:0007669"/>
    <property type="project" value="TreeGrafter"/>
</dbReference>
<dbReference type="GO" id="GO:0006272">
    <property type="term" value="P:leading strand elongation"/>
    <property type="evidence" value="ECO:0007669"/>
    <property type="project" value="TreeGrafter"/>
</dbReference>
<dbReference type="InterPro" id="IPR043502">
    <property type="entry name" value="DNA/RNA_pol_sf"/>
</dbReference>
<evidence type="ECO:0000313" key="15">
    <source>
        <dbReference type="EMBL" id="GMH62356.1"/>
    </source>
</evidence>
<keyword evidence="7" id="KW-0479">Metal-binding</keyword>
<gene>
    <name evidence="15" type="ORF">TrRE_jg9724</name>
</gene>
<keyword evidence="11" id="KW-0238">DNA-binding</keyword>
<comment type="similarity">
    <text evidence="2">Belongs to the DNA polymerase type-B family.</text>
</comment>
<comment type="caution">
    <text evidence="15">The sequence shown here is derived from an EMBL/GenBank/DDBJ whole genome shotgun (WGS) entry which is preliminary data.</text>
</comment>
<keyword evidence="8" id="KW-0863">Zinc-finger</keyword>
<keyword evidence="4" id="KW-0808">Transferase</keyword>
<dbReference type="FunFam" id="1.10.132.60:FF:000004">
    <property type="entry name" value="DNA polymerase"/>
    <property type="match status" value="1"/>
</dbReference>
<dbReference type="AlphaFoldDB" id="A0A9W7A1I5"/>
<evidence type="ECO:0000256" key="8">
    <source>
        <dbReference type="ARBA" id="ARBA00022771"/>
    </source>
</evidence>
<dbReference type="EC" id="2.7.7.7" evidence="3"/>
<evidence type="ECO:0000256" key="3">
    <source>
        <dbReference type="ARBA" id="ARBA00012417"/>
    </source>
</evidence>
<dbReference type="Gene3D" id="1.10.132.60">
    <property type="entry name" value="DNA polymerase family B, C-terminal domain"/>
    <property type="match status" value="1"/>
</dbReference>
<dbReference type="PANTHER" id="PTHR45861:SF1">
    <property type="entry name" value="DNA POLYMERASE ALPHA CATALYTIC SUBUNIT"/>
    <property type="match status" value="1"/>
</dbReference>
<reference evidence="15" key="1">
    <citation type="submission" date="2022-07" db="EMBL/GenBank/DDBJ databases">
        <title>Genome analysis of Parmales, a sister group of diatoms, reveals the evolutionary specialization of diatoms from phago-mixotrophs to photoautotrophs.</title>
        <authorList>
            <person name="Ban H."/>
            <person name="Sato S."/>
            <person name="Yoshikawa S."/>
            <person name="Kazumasa Y."/>
            <person name="Nakamura Y."/>
            <person name="Ichinomiya M."/>
            <person name="Saitoh K."/>
            <person name="Sato N."/>
            <person name="Blanc-Mathieu R."/>
            <person name="Endo H."/>
            <person name="Kuwata A."/>
            <person name="Ogata H."/>
        </authorList>
    </citation>
    <scope>NUCLEOTIDE SEQUENCE</scope>
</reference>
<dbReference type="GO" id="GO:0003688">
    <property type="term" value="F:DNA replication origin binding"/>
    <property type="evidence" value="ECO:0007669"/>
    <property type="project" value="TreeGrafter"/>
</dbReference>
<dbReference type="EMBL" id="BRXZ01003811">
    <property type="protein sequence ID" value="GMH62356.1"/>
    <property type="molecule type" value="Genomic_DNA"/>
</dbReference>
<evidence type="ECO:0000256" key="9">
    <source>
        <dbReference type="ARBA" id="ARBA00022833"/>
    </source>
</evidence>
<dbReference type="InterPro" id="IPR042087">
    <property type="entry name" value="DNA_pol_B_thumb"/>
</dbReference>
<dbReference type="Proteomes" id="UP001165082">
    <property type="component" value="Unassembled WGS sequence"/>
</dbReference>
<evidence type="ECO:0000259" key="14">
    <source>
        <dbReference type="Pfam" id="PF08996"/>
    </source>
</evidence>
<evidence type="ECO:0000256" key="5">
    <source>
        <dbReference type="ARBA" id="ARBA00022695"/>
    </source>
</evidence>
<keyword evidence="16" id="KW-1185">Reference proteome</keyword>
<evidence type="ECO:0000256" key="10">
    <source>
        <dbReference type="ARBA" id="ARBA00022932"/>
    </source>
</evidence>
<dbReference type="GO" id="GO:0000166">
    <property type="term" value="F:nucleotide binding"/>
    <property type="evidence" value="ECO:0007669"/>
    <property type="project" value="InterPro"/>
</dbReference>
<dbReference type="Gene3D" id="1.10.3200.20">
    <property type="entry name" value="DNA Polymerase alpha, zinc finger"/>
    <property type="match status" value="1"/>
</dbReference>
<evidence type="ECO:0000256" key="1">
    <source>
        <dbReference type="ARBA" id="ARBA00004123"/>
    </source>
</evidence>
<dbReference type="OrthoDB" id="6755010at2759"/>
<dbReference type="GO" id="GO:0005658">
    <property type="term" value="C:alpha DNA polymerase:primase complex"/>
    <property type="evidence" value="ECO:0007669"/>
    <property type="project" value="TreeGrafter"/>
</dbReference>
<evidence type="ECO:0000313" key="16">
    <source>
        <dbReference type="Proteomes" id="UP001165082"/>
    </source>
</evidence>
<proteinExistence type="inferred from homology"/>
<dbReference type="InterPro" id="IPR006134">
    <property type="entry name" value="DNA-dir_DNA_pol_B_multi_dom"/>
</dbReference>
<feature type="domain" description="DNA-directed DNA polymerase family B multifunctional" evidence="13">
    <location>
        <begin position="1"/>
        <end position="198"/>
    </location>
</feature>
<keyword evidence="9" id="KW-0862">Zinc</keyword>
<keyword evidence="6" id="KW-0235">DNA replication</keyword>
<dbReference type="InterPro" id="IPR015088">
    <property type="entry name" value="Znf_DNA-dir_DNA_pol_B_alpha"/>
</dbReference>
<dbReference type="InterPro" id="IPR038256">
    <property type="entry name" value="Pol_alpha_znc_sf"/>
</dbReference>
<evidence type="ECO:0000256" key="4">
    <source>
        <dbReference type="ARBA" id="ARBA00022679"/>
    </source>
</evidence>
<dbReference type="GO" id="GO:0003887">
    <property type="term" value="F:DNA-directed DNA polymerase activity"/>
    <property type="evidence" value="ECO:0007669"/>
    <property type="project" value="UniProtKB-KW"/>
</dbReference>
<dbReference type="PANTHER" id="PTHR45861">
    <property type="entry name" value="DNA POLYMERASE ALPHA CATALYTIC SUBUNIT"/>
    <property type="match status" value="1"/>
</dbReference>
<accession>A0A9W7A1I5</accession>
<evidence type="ECO:0000256" key="6">
    <source>
        <dbReference type="ARBA" id="ARBA00022705"/>
    </source>
</evidence>
<dbReference type="GO" id="GO:0008270">
    <property type="term" value="F:zinc ion binding"/>
    <property type="evidence" value="ECO:0007669"/>
    <property type="project" value="UniProtKB-KW"/>
</dbReference>
<evidence type="ECO:0000256" key="12">
    <source>
        <dbReference type="ARBA" id="ARBA00023242"/>
    </source>
</evidence>
<evidence type="ECO:0000259" key="13">
    <source>
        <dbReference type="Pfam" id="PF00136"/>
    </source>
</evidence>
<name>A0A9W7A1I5_9STRA</name>
<dbReference type="Pfam" id="PF00136">
    <property type="entry name" value="DNA_pol_B"/>
    <property type="match status" value="1"/>
</dbReference>
<dbReference type="GO" id="GO:1902975">
    <property type="term" value="P:mitotic DNA replication initiation"/>
    <property type="evidence" value="ECO:0007669"/>
    <property type="project" value="TreeGrafter"/>
</dbReference>
<protein>
    <recommendedName>
        <fullName evidence="3">DNA-directed DNA polymerase</fullName>
        <ecNumber evidence="3">2.7.7.7</ecNumber>
    </recommendedName>
</protein>
<dbReference type="SUPFAM" id="SSF56672">
    <property type="entry name" value="DNA/RNA polymerases"/>
    <property type="match status" value="1"/>
</dbReference>
<evidence type="ECO:0000256" key="7">
    <source>
        <dbReference type="ARBA" id="ARBA00022723"/>
    </source>
</evidence>
<keyword evidence="5" id="KW-0548">Nucleotidyltransferase</keyword>
<keyword evidence="12" id="KW-0539">Nucleus</keyword>
<organism evidence="15 16">
    <name type="scientific">Triparma retinervis</name>
    <dbReference type="NCBI Taxonomy" id="2557542"/>
    <lineage>
        <taxon>Eukaryota</taxon>
        <taxon>Sar</taxon>
        <taxon>Stramenopiles</taxon>
        <taxon>Ochrophyta</taxon>
        <taxon>Bolidophyceae</taxon>
        <taxon>Parmales</taxon>
        <taxon>Triparmaceae</taxon>
        <taxon>Triparma</taxon>
    </lineage>
</organism>
<sequence length="447" mass="49746">MLLLKKKKYAALTVTKGFDGKLIEEKELKGLDLVRRDWCIQSKDSGRFVLDHILSGNDKELVVTAIHEHLEALAVKMRANELPLDKYVITKGLSKHPNEYPDSKSLPHVGVAKRMLKNKKPVNVGDHIPYVICKEPEVKAEAGAAAAAVKKTGGKKSVVDRAYHPDEVVRSGGELVVDVEWYLTQQILPPIARLCEPIDGTSSQIMAEKMGLDSSRFRAIRAGGEDDENLGFVPLSKMADNERFGSVEKLCIKCASCGVSNEFQGLLDQKHYRETNFMRSGLTCPNPKCVKKALWGEMDHFSCFNKISNALQLKVKGMVSKYYEGTLRCDDMTCGMQTKQISVCGAACLARGCHGKMVNVFGENDLWTTLTYHSTLFDLEHGMIEGERNAKGEERSFNKRAAIQVIGDNDKKTFEMLKGVADGMLEGSAYNFVRPSLFSMFFKESTQ</sequence>
<dbReference type="GO" id="GO:0003697">
    <property type="term" value="F:single-stranded DNA binding"/>
    <property type="evidence" value="ECO:0007669"/>
    <property type="project" value="TreeGrafter"/>
</dbReference>
<evidence type="ECO:0000256" key="2">
    <source>
        <dbReference type="ARBA" id="ARBA00005755"/>
    </source>
</evidence>
<dbReference type="Pfam" id="PF08996">
    <property type="entry name" value="zf-DNA_Pol"/>
    <property type="match status" value="1"/>
</dbReference>